<evidence type="ECO:0000256" key="6">
    <source>
        <dbReference type="ARBA" id="ARBA00023002"/>
    </source>
</evidence>
<dbReference type="CDD" id="cd05285">
    <property type="entry name" value="sorbitol_DH"/>
    <property type="match status" value="1"/>
</dbReference>
<dbReference type="InterPro" id="IPR013149">
    <property type="entry name" value="ADH-like_C"/>
</dbReference>
<feature type="domain" description="Alcohol dehydrogenase-like C-terminal" evidence="9">
    <location>
        <begin position="200"/>
        <end position="336"/>
    </location>
</feature>
<organism evidence="12">
    <name type="scientific">Dissoconium aciculare CBS 342.82</name>
    <dbReference type="NCBI Taxonomy" id="1314786"/>
    <lineage>
        <taxon>Eukaryota</taxon>
        <taxon>Fungi</taxon>
        <taxon>Dikarya</taxon>
        <taxon>Ascomycota</taxon>
        <taxon>Pezizomycotina</taxon>
        <taxon>Dothideomycetes</taxon>
        <taxon>Dothideomycetidae</taxon>
        <taxon>Mycosphaerellales</taxon>
        <taxon>Dissoconiaceae</taxon>
        <taxon>Dissoconium</taxon>
    </lineage>
</organism>
<dbReference type="Gene3D" id="3.40.50.720">
    <property type="entry name" value="NAD(P)-binding Rossmann-like Domain"/>
    <property type="match status" value="1"/>
</dbReference>
<evidence type="ECO:0000256" key="7">
    <source>
        <dbReference type="ARBA" id="ARBA00023027"/>
    </source>
</evidence>
<dbReference type="SUPFAM" id="SSF51735">
    <property type="entry name" value="NAD(P)-binding Rossmann-fold domains"/>
    <property type="match status" value="1"/>
</dbReference>
<dbReference type="OrthoDB" id="2148442at2759"/>
<dbReference type="PROSITE" id="PS00059">
    <property type="entry name" value="ADH_ZINC"/>
    <property type="match status" value="1"/>
</dbReference>
<evidence type="ECO:0000256" key="1">
    <source>
        <dbReference type="ARBA" id="ARBA00001947"/>
    </source>
</evidence>
<dbReference type="Pfam" id="PF08240">
    <property type="entry name" value="ADH_N"/>
    <property type="match status" value="1"/>
</dbReference>
<comment type="cofactor">
    <cofactor evidence="1 8">
        <name>Zn(2+)</name>
        <dbReference type="ChEBI" id="CHEBI:29105"/>
    </cofactor>
</comment>
<dbReference type="InterPro" id="IPR036291">
    <property type="entry name" value="NAD(P)-bd_dom_sf"/>
</dbReference>
<evidence type="ECO:0000256" key="5">
    <source>
        <dbReference type="ARBA" id="ARBA00022833"/>
    </source>
</evidence>
<keyword evidence="6" id="KW-0560">Oxidoreductase</keyword>
<dbReference type="GO" id="GO:0008270">
    <property type="term" value="F:zinc ion binding"/>
    <property type="evidence" value="ECO:0007669"/>
    <property type="project" value="InterPro"/>
</dbReference>
<dbReference type="InterPro" id="IPR011032">
    <property type="entry name" value="GroES-like_sf"/>
</dbReference>
<comment type="similarity">
    <text evidence="3 8">Belongs to the zinc-containing alcohol dehydrogenase family.</text>
</comment>
<dbReference type="Proteomes" id="UP000504637">
    <property type="component" value="Unplaced"/>
</dbReference>
<dbReference type="InterPro" id="IPR045306">
    <property type="entry name" value="SDH-like"/>
</dbReference>
<dbReference type="GO" id="GO:0003939">
    <property type="term" value="F:L-iditol 2-dehydrogenase (NAD+) activity"/>
    <property type="evidence" value="ECO:0007669"/>
    <property type="project" value="TreeGrafter"/>
</dbReference>
<keyword evidence="11" id="KW-1185">Reference proteome</keyword>
<evidence type="ECO:0000259" key="10">
    <source>
        <dbReference type="Pfam" id="PF08240"/>
    </source>
</evidence>
<dbReference type="InterPro" id="IPR013154">
    <property type="entry name" value="ADH-like_N"/>
</dbReference>
<evidence type="ECO:0000259" key="9">
    <source>
        <dbReference type="Pfam" id="PF00107"/>
    </source>
</evidence>
<dbReference type="GeneID" id="54358850"/>
<evidence type="ECO:0000256" key="3">
    <source>
        <dbReference type="ARBA" id="ARBA00008072"/>
    </source>
</evidence>
<dbReference type="InterPro" id="IPR002328">
    <property type="entry name" value="ADH_Zn_CS"/>
</dbReference>
<dbReference type="FunFam" id="3.40.50.720:FF:000068">
    <property type="entry name" value="Sorbitol dehydrogenase"/>
    <property type="match status" value="1"/>
</dbReference>
<reference evidence="12" key="3">
    <citation type="submission" date="2025-08" db="UniProtKB">
        <authorList>
            <consortium name="RefSeq"/>
        </authorList>
    </citation>
    <scope>IDENTIFICATION</scope>
    <source>
        <strain evidence="12">CBS 342.82</strain>
    </source>
</reference>
<reference evidence="12" key="1">
    <citation type="submission" date="2020-01" db="EMBL/GenBank/DDBJ databases">
        <authorList>
            <consortium name="DOE Joint Genome Institute"/>
            <person name="Haridas S."/>
            <person name="Albert R."/>
            <person name="Binder M."/>
            <person name="Bloem J."/>
            <person name="Labutti K."/>
            <person name="Salamov A."/>
            <person name="Andreopoulos B."/>
            <person name="Baker S.E."/>
            <person name="Barry K."/>
            <person name="Bills G."/>
            <person name="Bluhm B.H."/>
            <person name="Cannon C."/>
            <person name="Castanera R."/>
            <person name="Culley D.E."/>
            <person name="Daum C."/>
            <person name="Ezra D."/>
            <person name="Gonzalez J.B."/>
            <person name="Henrissat B."/>
            <person name="Kuo A."/>
            <person name="Liang C."/>
            <person name="Lipzen A."/>
            <person name="Lutzoni F."/>
            <person name="Magnuson J."/>
            <person name="Mondo S."/>
            <person name="Nolan M."/>
            <person name="Ohm R."/>
            <person name="Pangilinan J."/>
            <person name="Park H.-J."/>
            <person name="Ramirez L."/>
            <person name="Alfaro M."/>
            <person name="Sun H."/>
            <person name="Tritt A."/>
            <person name="Yoshinaga Y."/>
            <person name="Zwiers L.-H."/>
            <person name="Turgeon B.G."/>
            <person name="Goodwin S.B."/>
            <person name="Spatafora J.W."/>
            <person name="Crous P.W."/>
            <person name="Grigoriev I.V."/>
        </authorList>
    </citation>
    <scope>NUCLEOTIDE SEQUENCE</scope>
    <source>
        <strain evidence="12">CBS 342.82</strain>
    </source>
</reference>
<name>A0A6J3MF36_9PEZI</name>
<accession>A0A6J3MF36</accession>
<dbReference type="SUPFAM" id="SSF50129">
    <property type="entry name" value="GroES-like"/>
    <property type="match status" value="1"/>
</dbReference>
<dbReference type="PANTHER" id="PTHR43161">
    <property type="entry name" value="SORBITOL DEHYDROGENASE"/>
    <property type="match status" value="1"/>
</dbReference>
<proteinExistence type="inferred from homology"/>
<dbReference type="Pfam" id="PF00107">
    <property type="entry name" value="ADH_zinc_N"/>
    <property type="match status" value="1"/>
</dbReference>
<dbReference type="Gene3D" id="3.90.180.10">
    <property type="entry name" value="Medium-chain alcohol dehydrogenases, catalytic domain"/>
    <property type="match status" value="1"/>
</dbReference>
<dbReference type="RefSeq" id="XP_033462518.1">
    <property type="nucleotide sequence ID" value="XM_033601050.1"/>
</dbReference>
<evidence type="ECO:0000256" key="8">
    <source>
        <dbReference type="RuleBase" id="RU361277"/>
    </source>
</evidence>
<feature type="domain" description="Alcohol dehydrogenase-like N-terminal" evidence="10">
    <location>
        <begin position="49"/>
        <end position="162"/>
    </location>
</feature>
<dbReference type="PANTHER" id="PTHR43161:SF4">
    <property type="entry name" value="D-XYLULOSE REDUCTASE"/>
    <property type="match status" value="1"/>
</dbReference>
<evidence type="ECO:0000256" key="2">
    <source>
        <dbReference type="ARBA" id="ARBA00004921"/>
    </source>
</evidence>
<evidence type="ECO:0000313" key="11">
    <source>
        <dbReference type="Proteomes" id="UP000504637"/>
    </source>
</evidence>
<reference evidence="12" key="2">
    <citation type="submission" date="2020-04" db="EMBL/GenBank/DDBJ databases">
        <authorList>
            <consortium name="NCBI Genome Project"/>
        </authorList>
    </citation>
    <scope>NUCLEOTIDE SEQUENCE</scope>
    <source>
        <strain evidence="12">CBS 342.82</strain>
    </source>
</reference>
<dbReference type="GO" id="GO:0006062">
    <property type="term" value="P:sorbitol catabolic process"/>
    <property type="evidence" value="ECO:0007669"/>
    <property type="project" value="TreeGrafter"/>
</dbReference>
<evidence type="ECO:0000256" key="4">
    <source>
        <dbReference type="ARBA" id="ARBA00022723"/>
    </source>
</evidence>
<evidence type="ECO:0000313" key="12">
    <source>
        <dbReference type="RefSeq" id="XP_033462518.1"/>
    </source>
</evidence>
<gene>
    <name evidence="12" type="ORF">K489DRAFT_314881</name>
</gene>
<keyword evidence="5 8" id="KW-0862">Zinc</keyword>
<sequence length="379" mass="41694">METPRASTIGKPDNKANDIFQPERPNTALFTNERREIFMGASPALRPKSDECVVRMRCNGICGSDVHFWHTGWIGDLQITSDHVLGHEGAGEVIWTGADVKQLRVGDRVAIEPGVPCDECFECRSGNYNLCAGVAFSGVPPHPGSIRRYHVHRAAFLHRLPDSLSYSDGALLEPLSVVLHGFERSPIRMGESTIILGAGPIGMCALAVARASGACPIIVTDIDPGRLQFARDFVPGCITVQIDMQNQPEDLAKYIKQIIRESCGDEPRIVYECTGVQSSVVTACYLPRRAGEVMVIGVGRPIMNDLPFMHMSLAEVDLKFINRYHHSWPAAIRLIQHGVINLQPLITHRFQLDDAKQALEASADRTTGSIKIHIEDFGP</sequence>
<protein>
    <submittedName>
        <fullName evidence="12">GroES-like protein</fullName>
    </submittedName>
</protein>
<keyword evidence="4 8" id="KW-0479">Metal-binding</keyword>
<keyword evidence="7" id="KW-0520">NAD</keyword>
<dbReference type="AlphaFoldDB" id="A0A6J3MF36"/>
<comment type="pathway">
    <text evidence="2">Carbohydrate degradation.</text>
</comment>